<gene>
    <name evidence="2" type="ORF">PanWU01x14_193430</name>
</gene>
<evidence type="ECO:0000313" key="2">
    <source>
        <dbReference type="EMBL" id="PON54720.1"/>
    </source>
</evidence>
<keyword evidence="3" id="KW-1185">Reference proteome</keyword>
<accession>A0A2P5C0Z4</accession>
<comment type="caution">
    <text evidence="2">The sequence shown here is derived from an EMBL/GenBank/DDBJ whole genome shotgun (WGS) entry which is preliminary data.</text>
</comment>
<proteinExistence type="predicted"/>
<dbReference type="AlphaFoldDB" id="A0A2P5C0Z4"/>
<feature type="non-terminal residue" evidence="2">
    <location>
        <position position="1"/>
    </location>
</feature>
<name>A0A2P5C0Z4_PARAD</name>
<protein>
    <submittedName>
        <fullName evidence="2">Uncharacterized protein</fullName>
    </submittedName>
</protein>
<sequence>YFRSSQGSWDVSNGQKALRLSEVWVGSGQRQTNHPRDSSKASGSSSNIFVRMWRWDRWVTLVGMCSGNHFGNKSLALKFSQRYH</sequence>
<evidence type="ECO:0000313" key="3">
    <source>
        <dbReference type="Proteomes" id="UP000237105"/>
    </source>
</evidence>
<organism evidence="2 3">
    <name type="scientific">Parasponia andersonii</name>
    <name type="common">Sponia andersonii</name>
    <dbReference type="NCBI Taxonomy" id="3476"/>
    <lineage>
        <taxon>Eukaryota</taxon>
        <taxon>Viridiplantae</taxon>
        <taxon>Streptophyta</taxon>
        <taxon>Embryophyta</taxon>
        <taxon>Tracheophyta</taxon>
        <taxon>Spermatophyta</taxon>
        <taxon>Magnoliopsida</taxon>
        <taxon>eudicotyledons</taxon>
        <taxon>Gunneridae</taxon>
        <taxon>Pentapetalae</taxon>
        <taxon>rosids</taxon>
        <taxon>fabids</taxon>
        <taxon>Rosales</taxon>
        <taxon>Cannabaceae</taxon>
        <taxon>Parasponia</taxon>
    </lineage>
</organism>
<dbReference type="Proteomes" id="UP000237105">
    <property type="component" value="Unassembled WGS sequence"/>
</dbReference>
<dbReference type="EMBL" id="JXTB01000191">
    <property type="protein sequence ID" value="PON54720.1"/>
    <property type="molecule type" value="Genomic_DNA"/>
</dbReference>
<feature type="region of interest" description="Disordered" evidence="1">
    <location>
        <begin position="26"/>
        <end position="45"/>
    </location>
</feature>
<evidence type="ECO:0000256" key="1">
    <source>
        <dbReference type="SAM" id="MobiDB-lite"/>
    </source>
</evidence>
<reference evidence="3" key="1">
    <citation type="submission" date="2016-06" db="EMBL/GenBank/DDBJ databases">
        <title>Parallel loss of symbiosis genes in relatives of nitrogen-fixing non-legume Parasponia.</title>
        <authorList>
            <person name="Van Velzen R."/>
            <person name="Holmer R."/>
            <person name="Bu F."/>
            <person name="Rutten L."/>
            <person name="Van Zeijl A."/>
            <person name="Liu W."/>
            <person name="Santuari L."/>
            <person name="Cao Q."/>
            <person name="Sharma T."/>
            <person name="Shen D."/>
            <person name="Roswanjaya Y."/>
            <person name="Wardhani T."/>
            <person name="Kalhor M.S."/>
            <person name="Jansen J."/>
            <person name="Van den Hoogen J."/>
            <person name="Gungor B."/>
            <person name="Hartog M."/>
            <person name="Hontelez J."/>
            <person name="Verver J."/>
            <person name="Yang W.-C."/>
            <person name="Schijlen E."/>
            <person name="Repin R."/>
            <person name="Schilthuizen M."/>
            <person name="Schranz E."/>
            <person name="Heidstra R."/>
            <person name="Miyata K."/>
            <person name="Fedorova E."/>
            <person name="Kohlen W."/>
            <person name="Bisseling T."/>
            <person name="Smit S."/>
            <person name="Geurts R."/>
        </authorList>
    </citation>
    <scope>NUCLEOTIDE SEQUENCE [LARGE SCALE GENOMIC DNA]</scope>
    <source>
        <strain evidence="3">cv. WU1-14</strain>
    </source>
</reference>